<evidence type="ECO:0000256" key="2">
    <source>
        <dbReference type="ARBA" id="ARBA00022801"/>
    </source>
</evidence>
<comment type="caution">
    <text evidence="5">The sequence shown here is derived from an EMBL/GenBank/DDBJ whole genome shotgun (WGS) entry which is preliminary data.</text>
</comment>
<feature type="chain" id="PRO_5018824153" description="Carboxylic ester hydrolase" evidence="3">
    <location>
        <begin position="25"/>
        <end position="530"/>
    </location>
</feature>
<keyword evidence="3" id="KW-0732">Signal</keyword>
<dbReference type="SUPFAM" id="SSF53474">
    <property type="entry name" value="alpha/beta-Hydrolases"/>
    <property type="match status" value="1"/>
</dbReference>
<dbReference type="PROSITE" id="PS00122">
    <property type="entry name" value="CARBOXYLESTERASE_B_1"/>
    <property type="match status" value="1"/>
</dbReference>
<dbReference type="Pfam" id="PF00135">
    <property type="entry name" value="COesterase"/>
    <property type="match status" value="1"/>
</dbReference>
<evidence type="ECO:0000256" key="3">
    <source>
        <dbReference type="RuleBase" id="RU361235"/>
    </source>
</evidence>
<comment type="similarity">
    <text evidence="1 3">Belongs to the type-B carboxylesterase/lipase family.</text>
</comment>
<keyword evidence="6" id="KW-1185">Reference proteome</keyword>
<evidence type="ECO:0000313" key="5">
    <source>
        <dbReference type="EMBL" id="RKR03385.1"/>
    </source>
</evidence>
<proteinExistence type="inferred from homology"/>
<name>A0A420WW96_9GAMM</name>
<evidence type="ECO:0000259" key="4">
    <source>
        <dbReference type="Pfam" id="PF00135"/>
    </source>
</evidence>
<dbReference type="PROSITE" id="PS00941">
    <property type="entry name" value="CARBOXYLESTERASE_B_2"/>
    <property type="match status" value="1"/>
</dbReference>
<dbReference type="Gene3D" id="3.40.50.1820">
    <property type="entry name" value="alpha/beta hydrolase"/>
    <property type="match status" value="1"/>
</dbReference>
<feature type="signal peptide" evidence="3">
    <location>
        <begin position="1"/>
        <end position="24"/>
    </location>
</feature>
<sequence length="530" mass="57479">MQAVRGARAGIMMMLMTFGLSCQAAGSESTTVRVDGGLIRGEQADGMNVFRGIPYAAPPTGANRWQPPQPVPGWAGVRDATRFGPNCLQKPVSGDEAPLRGGYAEDCLYLNVWQPRDERSTHPVMVWIHGGGYVNGGSASPVYDGSAFARDGVVLVSLNYRLGRFGFFAHPALSADGDAPGGNYALMDQLAALEWVQRNIAQFGGDPANVTIVGESAGGDAVLNLAASPAAEGLFQRAAVMSGGGRELFGPRPRLTEATDEMPGATRVGERFARAHGIQGDDREAAARLRQLSGDEVVGDLNMLTLNGTARRTYVGGPIVDGDIVRATPEERYGAGEQLQVPMLIGTTDADLGFFPAESKAALFERFGDLAEQARQYYDPTGDTDLETLISEIGRDWTMTEPARFIANRTTAGGQPTWRYRFAHVAEPKREQWPGAPHATELPYLFETLPARFDARALSDSDRATAAAMHDYFVNFARDGNPNGPGLPEWPRHDAEREALMIFARQGAQARPEPWRDRLDMLQALRQRDE</sequence>
<dbReference type="AlphaFoldDB" id="A0A420WW96"/>
<reference evidence="5 6" key="1">
    <citation type="submission" date="2018-10" db="EMBL/GenBank/DDBJ databases">
        <title>Genomic Encyclopedia of Type Strains, Phase IV (KMG-IV): sequencing the most valuable type-strain genomes for metagenomic binning, comparative biology and taxonomic classification.</title>
        <authorList>
            <person name="Goeker M."/>
        </authorList>
    </citation>
    <scope>NUCLEOTIDE SEQUENCE [LARGE SCALE GENOMIC DNA]</scope>
    <source>
        <strain evidence="5 6">DSM 23229</strain>
    </source>
</reference>
<evidence type="ECO:0000256" key="1">
    <source>
        <dbReference type="ARBA" id="ARBA00005964"/>
    </source>
</evidence>
<evidence type="ECO:0000313" key="6">
    <source>
        <dbReference type="Proteomes" id="UP000281975"/>
    </source>
</evidence>
<protein>
    <recommendedName>
        <fullName evidence="3">Carboxylic ester hydrolase</fullName>
        <ecNumber evidence="3">3.1.1.-</ecNumber>
    </recommendedName>
</protein>
<dbReference type="GO" id="GO:0016787">
    <property type="term" value="F:hydrolase activity"/>
    <property type="evidence" value="ECO:0007669"/>
    <property type="project" value="UniProtKB-KW"/>
</dbReference>
<dbReference type="PROSITE" id="PS51257">
    <property type="entry name" value="PROKAR_LIPOPROTEIN"/>
    <property type="match status" value="1"/>
</dbReference>
<dbReference type="InterPro" id="IPR019826">
    <property type="entry name" value="Carboxylesterase_B_AS"/>
</dbReference>
<dbReference type="InterPro" id="IPR002018">
    <property type="entry name" value="CarbesteraseB"/>
</dbReference>
<accession>A0A420WW96</accession>
<dbReference type="EMBL" id="RBIN01000005">
    <property type="protein sequence ID" value="RKR03385.1"/>
    <property type="molecule type" value="Genomic_DNA"/>
</dbReference>
<feature type="domain" description="Carboxylesterase type B" evidence="4">
    <location>
        <begin position="29"/>
        <end position="508"/>
    </location>
</feature>
<organism evidence="5 6">
    <name type="scientific">Kushneria sinocarnis</name>
    <dbReference type="NCBI Taxonomy" id="595502"/>
    <lineage>
        <taxon>Bacteria</taxon>
        <taxon>Pseudomonadati</taxon>
        <taxon>Pseudomonadota</taxon>
        <taxon>Gammaproteobacteria</taxon>
        <taxon>Oceanospirillales</taxon>
        <taxon>Halomonadaceae</taxon>
        <taxon>Kushneria</taxon>
    </lineage>
</organism>
<dbReference type="OrthoDB" id="9775851at2"/>
<keyword evidence="2 3" id="KW-0378">Hydrolase</keyword>
<dbReference type="Proteomes" id="UP000281975">
    <property type="component" value="Unassembled WGS sequence"/>
</dbReference>
<dbReference type="InterPro" id="IPR029058">
    <property type="entry name" value="AB_hydrolase_fold"/>
</dbReference>
<dbReference type="InterPro" id="IPR019819">
    <property type="entry name" value="Carboxylesterase_B_CS"/>
</dbReference>
<dbReference type="PANTHER" id="PTHR11559">
    <property type="entry name" value="CARBOXYLESTERASE"/>
    <property type="match status" value="1"/>
</dbReference>
<dbReference type="InterPro" id="IPR050309">
    <property type="entry name" value="Type-B_Carboxylest/Lipase"/>
</dbReference>
<gene>
    <name evidence="5" type="ORF">C7446_1910</name>
</gene>
<dbReference type="EC" id="3.1.1.-" evidence="3"/>